<reference evidence="1 2" key="1">
    <citation type="submission" date="2016-02" db="EMBL/GenBank/DDBJ databases">
        <title>Genome sequence of Clostridium colicanis DSM 13634.</title>
        <authorList>
            <person name="Poehlein A."/>
            <person name="Daniel R."/>
        </authorList>
    </citation>
    <scope>NUCLEOTIDE SEQUENCE [LARGE SCALE GENOMIC DNA]</scope>
    <source>
        <strain evidence="1 2">DSM 13634</strain>
    </source>
</reference>
<sequence>MIMAFFFYLSGDKEQRFLNEDEDISNNQSAFNDLDTYEYNRKYIEKYMGASIDIFVGWRQGGSFDKDFLMKRYKVLEIQ</sequence>
<evidence type="ECO:0000313" key="1">
    <source>
        <dbReference type="EMBL" id="KYH28532.1"/>
    </source>
</evidence>
<dbReference type="STRING" id="1121305.CLCOL_17930"/>
<organism evidence="1 2">
    <name type="scientific">Clostridium colicanis DSM 13634</name>
    <dbReference type="NCBI Taxonomy" id="1121305"/>
    <lineage>
        <taxon>Bacteria</taxon>
        <taxon>Bacillati</taxon>
        <taxon>Bacillota</taxon>
        <taxon>Clostridia</taxon>
        <taxon>Eubacteriales</taxon>
        <taxon>Clostridiaceae</taxon>
        <taxon>Clostridium</taxon>
    </lineage>
</organism>
<proteinExistence type="predicted"/>
<name>A0A151ALP9_9CLOT</name>
<dbReference type="EMBL" id="LTBB01000009">
    <property type="protein sequence ID" value="KYH28532.1"/>
    <property type="molecule type" value="Genomic_DNA"/>
</dbReference>
<gene>
    <name evidence="1" type="ORF">CLCOL_17930</name>
</gene>
<dbReference type="Proteomes" id="UP000075374">
    <property type="component" value="Unassembled WGS sequence"/>
</dbReference>
<evidence type="ECO:0000313" key="2">
    <source>
        <dbReference type="Proteomes" id="UP000075374"/>
    </source>
</evidence>
<protein>
    <submittedName>
        <fullName evidence="1">Uncharacterized protein</fullName>
    </submittedName>
</protein>
<dbReference type="PATRIC" id="fig|1121305.3.peg.1795"/>
<dbReference type="AlphaFoldDB" id="A0A151ALP9"/>
<accession>A0A151ALP9</accession>
<comment type="caution">
    <text evidence="1">The sequence shown here is derived from an EMBL/GenBank/DDBJ whole genome shotgun (WGS) entry which is preliminary data.</text>
</comment>
<keyword evidence="2" id="KW-1185">Reference proteome</keyword>